<evidence type="ECO:0000313" key="4">
    <source>
        <dbReference type="Proteomes" id="UP001190465"/>
    </source>
</evidence>
<reference evidence="3 4" key="1">
    <citation type="submission" date="2023-08" db="EMBL/GenBank/DDBJ databases">
        <authorList>
            <person name="Folkvardsen B D."/>
            <person name="Norman A."/>
        </authorList>
    </citation>
    <scope>NUCLEOTIDE SEQUENCE [LARGE SCALE GENOMIC DNA]</scope>
    <source>
        <strain evidence="3 4">Mu0053</strain>
    </source>
</reference>
<dbReference type="SUPFAM" id="SSF56112">
    <property type="entry name" value="Protein kinase-like (PK-like)"/>
    <property type="match status" value="1"/>
</dbReference>
<name>A0ABN9MYH8_9MYCO</name>
<proteinExistence type="inferred from homology"/>
<accession>A0ABN9MYH8</accession>
<dbReference type="EMBL" id="OY726397">
    <property type="protein sequence ID" value="CAJ1496964.1"/>
    <property type="molecule type" value="Genomic_DNA"/>
</dbReference>
<organism evidence="3 4">
    <name type="scientific">[Mycobacterium] burgundiense</name>
    <dbReference type="NCBI Taxonomy" id="3064286"/>
    <lineage>
        <taxon>Bacteria</taxon>
        <taxon>Bacillati</taxon>
        <taxon>Actinomycetota</taxon>
        <taxon>Actinomycetes</taxon>
        <taxon>Mycobacteriales</taxon>
        <taxon>Mycobacteriaceae</taxon>
        <taxon>Mycolicibacterium</taxon>
    </lineage>
</organism>
<sequence>MSPDDGDRVEDLDAWIAAKALTEYEVAPGSELRLVNRSENTVFGLTDAATGEQSMLRVHRPGYHHRHQIESELDWLAAIRRDDVVTVPTVCAARDGRRVVTVDGVDAGPRHVVRFALIPGAHPDEDCLTERDFHDLGRVTAALHEHSRRWRRPPGFDRFAWDWDSSLGCRPRWGRWQDSAGVGPDQRRVLAGAQDLLQQRLTEYGRSPDRFGLVHADLRLANLLVDAGVIAAIDFDDCGFSWFFYDFGAAVSFIEDDPAVPQWQDAWLAGYRTAGQVSAVDEEMLASFVMLRRLKLLAWMGTHDHALESQTKLTTYAEGSCELAERYMTSGGRLVHR</sequence>
<evidence type="ECO:0000259" key="2">
    <source>
        <dbReference type="Pfam" id="PF01636"/>
    </source>
</evidence>
<dbReference type="InterPro" id="IPR002575">
    <property type="entry name" value="Aminoglycoside_PTrfase"/>
</dbReference>
<dbReference type="Gene3D" id="1.10.510.10">
    <property type="entry name" value="Transferase(Phosphotransferase) domain 1"/>
    <property type="match status" value="1"/>
</dbReference>
<dbReference type="PANTHER" id="PTHR21064:SF6">
    <property type="entry name" value="AMINOGLYCOSIDE PHOSPHOTRANSFERASE DOMAIN-CONTAINING PROTEIN"/>
    <property type="match status" value="1"/>
</dbReference>
<dbReference type="PANTHER" id="PTHR21064">
    <property type="entry name" value="AMINOGLYCOSIDE PHOSPHOTRANSFERASE DOMAIN-CONTAINING PROTEIN-RELATED"/>
    <property type="match status" value="1"/>
</dbReference>
<gene>
    <name evidence="3" type="ORF">MU0053_000787</name>
</gene>
<evidence type="ECO:0000256" key="1">
    <source>
        <dbReference type="ARBA" id="ARBA00038240"/>
    </source>
</evidence>
<dbReference type="Gene3D" id="1.20.1270.170">
    <property type="match status" value="1"/>
</dbReference>
<dbReference type="Gene3D" id="3.30.200.70">
    <property type="match status" value="1"/>
</dbReference>
<comment type="similarity">
    <text evidence="1">Belongs to the pseudomonas-type ThrB family.</text>
</comment>
<keyword evidence="4" id="KW-1185">Reference proteome</keyword>
<protein>
    <submittedName>
        <fullName evidence="3">Phosphotransferase</fullName>
    </submittedName>
</protein>
<dbReference type="RefSeq" id="WP_308481101.1">
    <property type="nucleotide sequence ID" value="NZ_OY726397.1"/>
</dbReference>
<dbReference type="InterPro" id="IPR011009">
    <property type="entry name" value="Kinase-like_dom_sf"/>
</dbReference>
<feature type="domain" description="Aminoglycoside phosphotransferase" evidence="2">
    <location>
        <begin position="38"/>
        <end position="272"/>
    </location>
</feature>
<dbReference type="Proteomes" id="UP001190465">
    <property type="component" value="Chromosome"/>
</dbReference>
<dbReference type="InterPro" id="IPR050249">
    <property type="entry name" value="Pseudomonas-type_ThrB"/>
</dbReference>
<dbReference type="Pfam" id="PF01636">
    <property type="entry name" value="APH"/>
    <property type="match status" value="1"/>
</dbReference>
<evidence type="ECO:0000313" key="3">
    <source>
        <dbReference type="EMBL" id="CAJ1496964.1"/>
    </source>
</evidence>